<dbReference type="PANTHER" id="PTHR14239:SF10">
    <property type="entry name" value="REDUCTASE"/>
    <property type="match status" value="1"/>
</dbReference>
<dbReference type="Proteomes" id="UP000655443">
    <property type="component" value="Unassembled WGS sequence"/>
</dbReference>
<accession>A0A918YNY5</accession>
<sequence>MKIGIIGAGNIGGNLTRRLTALGHDVFVANSRGPETLGQLAEETGATPVRAEDAAEGAEIVVVTVPLKAVPNLPSGLLDGAAEGAAVIDTGNYYPRERDGRIAAIEDEHLTESRWTEQHLGHPVIKAFNGTYAQDILDRHRPAGDPERLALPVAGDDDRAKRAVRALIDELGFDTVDSGGIDDSWRQQPGTPVYGLRAGADEVRKALTDASPERPADFRG</sequence>
<evidence type="ECO:0000313" key="4">
    <source>
        <dbReference type="Proteomes" id="UP000655443"/>
    </source>
</evidence>
<dbReference type="FunFam" id="3.40.50.720:FF:000579">
    <property type="entry name" value="NADP oxidoreductase"/>
    <property type="match status" value="1"/>
</dbReference>
<name>A0A918YNY5_9ACTN</name>
<dbReference type="Pfam" id="PF03807">
    <property type="entry name" value="F420_oxidored"/>
    <property type="match status" value="1"/>
</dbReference>
<reference evidence="3" key="1">
    <citation type="journal article" date="2014" name="Int. J. Syst. Evol. Microbiol.">
        <title>Complete genome sequence of Corynebacterium casei LMG S-19264T (=DSM 44701T), isolated from a smear-ripened cheese.</title>
        <authorList>
            <consortium name="US DOE Joint Genome Institute (JGI-PGF)"/>
            <person name="Walter F."/>
            <person name="Albersmeier A."/>
            <person name="Kalinowski J."/>
            <person name="Ruckert C."/>
        </authorList>
    </citation>
    <scope>NUCLEOTIDE SEQUENCE</scope>
    <source>
        <strain evidence="3">JCM 4714</strain>
    </source>
</reference>
<gene>
    <name evidence="3" type="ORF">GCM10010339_69970</name>
</gene>
<dbReference type="InterPro" id="IPR036291">
    <property type="entry name" value="NAD(P)-bd_dom_sf"/>
</dbReference>
<keyword evidence="4" id="KW-1185">Reference proteome</keyword>
<comment type="caution">
    <text evidence="3">The sequence shown here is derived from an EMBL/GenBank/DDBJ whole genome shotgun (WGS) entry which is preliminary data.</text>
</comment>
<dbReference type="Gene3D" id="3.40.50.720">
    <property type="entry name" value="NAD(P)-binding Rossmann-like Domain"/>
    <property type="match status" value="1"/>
</dbReference>
<evidence type="ECO:0000256" key="1">
    <source>
        <dbReference type="ARBA" id="ARBA00023002"/>
    </source>
</evidence>
<proteinExistence type="predicted"/>
<evidence type="ECO:0000313" key="3">
    <source>
        <dbReference type="EMBL" id="GHE11207.1"/>
    </source>
</evidence>
<dbReference type="InterPro" id="IPR051267">
    <property type="entry name" value="STEAP_metalloreductase"/>
</dbReference>
<dbReference type="RefSeq" id="WP_189957640.1">
    <property type="nucleotide sequence ID" value="NZ_BMVG01000027.1"/>
</dbReference>
<dbReference type="PANTHER" id="PTHR14239">
    <property type="entry name" value="DUDULIN-RELATED"/>
    <property type="match status" value="1"/>
</dbReference>
<feature type="domain" description="Pyrroline-5-carboxylate reductase catalytic N-terminal" evidence="2">
    <location>
        <begin position="2"/>
        <end position="93"/>
    </location>
</feature>
<dbReference type="AlphaFoldDB" id="A0A918YNY5"/>
<evidence type="ECO:0000259" key="2">
    <source>
        <dbReference type="Pfam" id="PF03807"/>
    </source>
</evidence>
<reference evidence="3" key="2">
    <citation type="submission" date="2020-09" db="EMBL/GenBank/DDBJ databases">
        <authorList>
            <person name="Sun Q."/>
            <person name="Ohkuma M."/>
        </authorList>
    </citation>
    <scope>NUCLEOTIDE SEQUENCE</scope>
    <source>
        <strain evidence="3">JCM 4714</strain>
    </source>
</reference>
<dbReference type="SUPFAM" id="SSF51735">
    <property type="entry name" value="NAD(P)-binding Rossmann-fold domains"/>
    <property type="match status" value="1"/>
</dbReference>
<protein>
    <recommendedName>
        <fullName evidence="2">Pyrroline-5-carboxylate reductase catalytic N-terminal domain-containing protein</fullName>
    </recommendedName>
</protein>
<dbReference type="InterPro" id="IPR028939">
    <property type="entry name" value="P5C_Rdtase_cat_N"/>
</dbReference>
<keyword evidence="1" id="KW-0560">Oxidoreductase</keyword>
<dbReference type="EMBL" id="BMVG01000027">
    <property type="protein sequence ID" value="GHE11207.1"/>
    <property type="molecule type" value="Genomic_DNA"/>
</dbReference>
<dbReference type="GO" id="GO:0016491">
    <property type="term" value="F:oxidoreductase activity"/>
    <property type="evidence" value="ECO:0007669"/>
    <property type="project" value="UniProtKB-KW"/>
</dbReference>
<organism evidence="3 4">
    <name type="scientific">Streptomyces alanosinicus</name>
    <dbReference type="NCBI Taxonomy" id="68171"/>
    <lineage>
        <taxon>Bacteria</taxon>
        <taxon>Bacillati</taxon>
        <taxon>Actinomycetota</taxon>
        <taxon>Actinomycetes</taxon>
        <taxon>Kitasatosporales</taxon>
        <taxon>Streptomycetaceae</taxon>
        <taxon>Streptomyces</taxon>
    </lineage>
</organism>